<evidence type="ECO:0000313" key="2">
    <source>
        <dbReference type="EMBL" id="MBB4940800.1"/>
    </source>
</evidence>
<dbReference type="Pfam" id="PF13349">
    <property type="entry name" value="DUF4097"/>
    <property type="match status" value="1"/>
</dbReference>
<name>A0A7W7WBY8_9ACTN</name>
<sequence>MKKNVIVAGALLGSVLVLSGCRVDLDVGNRQQSVVSYDVSGRLTALDVRTDSGDIVVNESDRSGVRVTETIHWSGDKKDRPKTEHPVGGGTLTLSYDCSDCAVDYKVEIPKGLKATLNADSGDITLRGLTGEVDATADSGDIDANTLGTKRSVIGAGSGDVKVRFAAAPDHVEIETGSGNATLLLPKGGYNVTAETGSGDKNIKVTNDPASSRTVLVQAGSGDVEVLPS</sequence>
<dbReference type="InterPro" id="IPR025164">
    <property type="entry name" value="Toastrack_DUF4097"/>
</dbReference>
<keyword evidence="3" id="KW-1185">Reference proteome</keyword>
<proteinExistence type="predicted"/>
<feature type="domain" description="DUF4097" evidence="1">
    <location>
        <begin position="41"/>
        <end position="225"/>
    </location>
</feature>
<reference evidence="2 3" key="1">
    <citation type="submission" date="2020-08" db="EMBL/GenBank/DDBJ databases">
        <title>Sequencing the genomes of 1000 actinobacteria strains.</title>
        <authorList>
            <person name="Klenk H.-P."/>
        </authorList>
    </citation>
    <scope>NUCLEOTIDE SEQUENCE [LARGE SCALE GENOMIC DNA]</scope>
    <source>
        <strain evidence="2 3">DSM 43023</strain>
    </source>
</reference>
<accession>A0A7W7WBY8</accession>
<dbReference type="AlphaFoldDB" id="A0A7W7WBY8"/>
<gene>
    <name evidence="2" type="ORF">FHR32_005177</name>
</gene>
<evidence type="ECO:0000313" key="3">
    <source>
        <dbReference type="Proteomes" id="UP000534286"/>
    </source>
</evidence>
<dbReference type="EMBL" id="JACHJU010000002">
    <property type="protein sequence ID" value="MBB4940800.1"/>
    <property type="molecule type" value="Genomic_DNA"/>
</dbReference>
<dbReference type="PROSITE" id="PS51257">
    <property type="entry name" value="PROKAR_LIPOPROTEIN"/>
    <property type="match status" value="1"/>
</dbReference>
<evidence type="ECO:0000259" key="1">
    <source>
        <dbReference type="Pfam" id="PF13349"/>
    </source>
</evidence>
<comment type="caution">
    <text evidence="2">The sequence shown here is derived from an EMBL/GenBank/DDBJ whole genome shotgun (WGS) entry which is preliminary data.</text>
</comment>
<dbReference type="Gene3D" id="2.160.20.120">
    <property type="match status" value="1"/>
</dbReference>
<protein>
    <submittedName>
        <fullName evidence="2">DUF4097 and DUF4098 domain-containing protein YvlB</fullName>
    </submittedName>
</protein>
<dbReference type="RefSeq" id="WP_184756958.1">
    <property type="nucleotide sequence ID" value="NZ_BAABEK010000005.1"/>
</dbReference>
<dbReference type="Proteomes" id="UP000534286">
    <property type="component" value="Unassembled WGS sequence"/>
</dbReference>
<organism evidence="2 3">
    <name type="scientific">Streptosporangium album</name>
    <dbReference type="NCBI Taxonomy" id="47479"/>
    <lineage>
        <taxon>Bacteria</taxon>
        <taxon>Bacillati</taxon>
        <taxon>Actinomycetota</taxon>
        <taxon>Actinomycetes</taxon>
        <taxon>Streptosporangiales</taxon>
        <taxon>Streptosporangiaceae</taxon>
        <taxon>Streptosporangium</taxon>
    </lineage>
</organism>